<feature type="region of interest" description="Disordered" evidence="1">
    <location>
        <begin position="9"/>
        <end position="34"/>
    </location>
</feature>
<sequence length="285" mass="30255">MTALSAFALTSCSGGGGGGEEEDEPQGPPTLSDIDDAMWDAMESADSVTVEGDMGEIGEGEDFQEFLGDSGTLSVSGAMDGSFTVISGDGEPLMMMIGDEAFVDGGITASLAAAPMGDAIDMDQLEQELEGKWLDLSSEMGSDDEIDLGEMIADGRETWEEGAEEDDSEGDDSASDESDSDESNGESSSSSSDENPFNSSSLEEEGTEEERDGESVWAYSDDEGNELAVRADEDAPYAVEVTNDGTTARFTEWNEVDEPERPADDDVMDQQDLESLLMDLMTESQ</sequence>
<feature type="compositionally biased region" description="Low complexity" evidence="1">
    <location>
        <begin position="185"/>
        <end position="201"/>
    </location>
</feature>
<gene>
    <name evidence="2" type="ORF">H9871_02985</name>
</gene>
<proteinExistence type="predicted"/>
<feature type="region of interest" description="Disordered" evidence="1">
    <location>
        <begin position="238"/>
        <end position="268"/>
    </location>
</feature>
<feature type="region of interest" description="Disordered" evidence="1">
    <location>
        <begin position="160"/>
        <end position="225"/>
    </location>
</feature>
<reference evidence="2" key="1">
    <citation type="journal article" date="2021" name="PeerJ">
        <title>Extensive microbial diversity within the chicken gut microbiome revealed by metagenomics and culture.</title>
        <authorList>
            <person name="Gilroy R."/>
            <person name="Ravi A."/>
            <person name="Getino M."/>
            <person name="Pursley I."/>
            <person name="Horton D.L."/>
            <person name="Alikhan N.F."/>
            <person name="Baker D."/>
            <person name="Gharbi K."/>
            <person name="Hall N."/>
            <person name="Watson M."/>
            <person name="Adriaenssens E.M."/>
            <person name="Foster-Nyarko E."/>
            <person name="Jarju S."/>
            <person name="Secka A."/>
            <person name="Antonio M."/>
            <person name="Oren A."/>
            <person name="Chaudhuri R.R."/>
            <person name="La Ragione R."/>
            <person name="Hildebrand F."/>
            <person name="Pallen M.J."/>
        </authorList>
    </citation>
    <scope>NUCLEOTIDE SEQUENCE</scope>
    <source>
        <strain evidence="2">ChiHejej3B27-3195</strain>
    </source>
</reference>
<feature type="compositionally biased region" description="Acidic residues" evidence="1">
    <location>
        <begin position="202"/>
        <end position="212"/>
    </location>
</feature>
<name>A0A9D1S139_9MICC</name>
<dbReference type="AlphaFoldDB" id="A0A9D1S139"/>
<feature type="compositionally biased region" description="Acidic residues" evidence="1">
    <location>
        <begin position="160"/>
        <end position="184"/>
    </location>
</feature>
<dbReference type="EMBL" id="DXGD01000110">
    <property type="protein sequence ID" value="HIW99087.1"/>
    <property type="molecule type" value="Genomic_DNA"/>
</dbReference>
<evidence type="ECO:0000256" key="1">
    <source>
        <dbReference type="SAM" id="MobiDB-lite"/>
    </source>
</evidence>
<evidence type="ECO:0000313" key="2">
    <source>
        <dbReference type="EMBL" id="HIW99087.1"/>
    </source>
</evidence>
<evidence type="ECO:0000313" key="3">
    <source>
        <dbReference type="Proteomes" id="UP000824151"/>
    </source>
</evidence>
<reference evidence="2" key="2">
    <citation type="submission" date="2021-04" db="EMBL/GenBank/DDBJ databases">
        <authorList>
            <person name="Gilroy R."/>
        </authorList>
    </citation>
    <scope>NUCLEOTIDE SEQUENCE</scope>
    <source>
        <strain evidence="2">ChiHejej3B27-3195</strain>
    </source>
</reference>
<protein>
    <submittedName>
        <fullName evidence="2">Uncharacterized protein</fullName>
    </submittedName>
</protein>
<accession>A0A9D1S139</accession>
<dbReference type="Proteomes" id="UP000824151">
    <property type="component" value="Unassembled WGS sequence"/>
</dbReference>
<comment type="caution">
    <text evidence="2">The sequence shown here is derived from an EMBL/GenBank/DDBJ whole genome shotgun (WGS) entry which is preliminary data.</text>
</comment>
<organism evidence="2 3">
    <name type="scientific">Candidatus Nesterenkonia stercoripullorum</name>
    <dbReference type="NCBI Taxonomy" id="2838701"/>
    <lineage>
        <taxon>Bacteria</taxon>
        <taxon>Bacillati</taxon>
        <taxon>Actinomycetota</taxon>
        <taxon>Actinomycetes</taxon>
        <taxon>Micrococcales</taxon>
        <taxon>Micrococcaceae</taxon>
        <taxon>Nesterenkonia</taxon>
    </lineage>
</organism>